<feature type="transmembrane region" description="Helical" evidence="9">
    <location>
        <begin position="418"/>
        <end position="439"/>
    </location>
</feature>
<evidence type="ECO:0000313" key="10">
    <source>
        <dbReference type="EMBL" id="ETW36816.1"/>
    </source>
</evidence>
<dbReference type="InterPro" id="IPR011701">
    <property type="entry name" value="MFS"/>
</dbReference>
<feature type="transmembrane region" description="Helical" evidence="9">
    <location>
        <begin position="146"/>
        <end position="165"/>
    </location>
</feature>
<proteinExistence type="inferred from homology"/>
<evidence type="ECO:0000313" key="11">
    <source>
        <dbReference type="Proteomes" id="UP000030708"/>
    </source>
</evidence>
<keyword evidence="7 9" id="KW-0472">Membrane</keyword>
<feature type="transmembrane region" description="Helical" evidence="9">
    <location>
        <begin position="211"/>
        <end position="233"/>
    </location>
</feature>
<dbReference type="InterPro" id="IPR052599">
    <property type="entry name" value="SLC43A_AATransporter"/>
</dbReference>
<dbReference type="eggNOG" id="ENOG502SAKG">
    <property type="taxonomic scope" value="Eukaryota"/>
</dbReference>
<evidence type="ECO:0000256" key="5">
    <source>
        <dbReference type="ARBA" id="ARBA00022970"/>
    </source>
</evidence>
<evidence type="ECO:0000256" key="9">
    <source>
        <dbReference type="SAM" id="Phobius"/>
    </source>
</evidence>
<dbReference type="PANTHER" id="PTHR20772">
    <property type="entry name" value="PROTEIN FMP42"/>
    <property type="match status" value="1"/>
</dbReference>
<evidence type="ECO:0000256" key="6">
    <source>
        <dbReference type="ARBA" id="ARBA00022989"/>
    </source>
</evidence>
<sequence>MASDVSKENISQLKYEGQAPNDLKINKWIALVLYAIVASVATFVHGGFSGWQPIIYKTGAFSELCKEGDEVQIFKVDENISYNSCGNRDAAINNLFTLSFFLHFFLSSMSGFILDTFGEKVCFLCGQIILALAFFSLAILKFSYVWYIFFFLLGVSADLSFIPLLKISKYFPGQESLIFGILGSARSTGFAVGLLLKIAFFYLFNFGNNEFYILCVIYLCTCILFSFLVGIFIMPGKSTNNKSTMQGQDNIQINSERATGSSMTDKKNNNNNNNNNNNGIFQEMENLESGKRSSINISDRNSLSKPQNNNNNNTSLLEYIKSLWAHPQKWEYLITVFICSSSMIRFDYFIKTNRSFFMTNAYDLTTVFSLSTVLSFLPSPLFGYISGKLGSVYGILINNLFILLTYVCVLFNPILFKYIAIFTFFFFISFAFSCFYCYVDEKYSKEHFGKLCGIMFAVSAICLSINFYLTYLTDVVYAKLGEFKHMPVTYGLNVLGLVSLIGCIYLKVTEKKKNKN</sequence>
<dbReference type="Gene3D" id="1.20.1250.20">
    <property type="entry name" value="MFS general substrate transporter like domains"/>
    <property type="match status" value="1"/>
</dbReference>
<dbReference type="AlphaFoldDB" id="A0A024W9F8"/>
<comment type="similarity">
    <text evidence="2">Belongs to the SLC43A transporter (TC 2.A.1.44) family.</text>
</comment>
<feature type="transmembrane region" description="Helical" evidence="9">
    <location>
        <begin position="95"/>
        <end position="114"/>
    </location>
</feature>
<protein>
    <recommendedName>
        <fullName evidence="12">Major facilitator superfamily (MFS) profile domain-containing protein</fullName>
    </recommendedName>
</protein>
<gene>
    <name evidence="10" type="ORF">PFTANZ_02484</name>
</gene>
<accession>A0A024W9F8</accession>
<evidence type="ECO:0000256" key="2">
    <source>
        <dbReference type="ARBA" id="ARBA00006595"/>
    </source>
</evidence>
<dbReference type="GO" id="GO:0022857">
    <property type="term" value="F:transmembrane transporter activity"/>
    <property type="evidence" value="ECO:0007669"/>
    <property type="project" value="InterPro"/>
</dbReference>
<dbReference type="Proteomes" id="UP000030708">
    <property type="component" value="Unassembled WGS sequence"/>
</dbReference>
<keyword evidence="6 9" id="KW-1133">Transmembrane helix</keyword>
<feature type="transmembrane region" description="Helical" evidence="9">
    <location>
        <begin position="392"/>
        <end position="412"/>
    </location>
</feature>
<keyword evidence="4 9" id="KW-0812">Transmembrane</keyword>
<feature type="transmembrane region" description="Helical" evidence="9">
    <location>
        <begin position="451"/>
        <end position="470"/>
    </location>
</feature>
<keyword evidence="5" id="KW-0029">Amino-acid transport</keyword>
<dbReference type="GO" id="GO:0016020">
    <property type="term" value="C:membrane"/>
    <property type="evidence" value="ECO:0007669"/>
    <property type="project" value="UniProtKB-SubCell"/>
</dbReference>
<feature type="transmembrane region" description="Helical" evidence="9">
    <location>
        <begin position="490"/>
        <end position="508"/>
    </location>
</feature>
<organism evidence="10 11">
    <name type="scientific">Plasmodium falciparum Tanzania</name>
    <name type="common">2000708</name>
    <dbReference type="NCBI Taxonomy" id="1036725"/>
    <lineage>
        <taxon>Eukaryota</taxon>
        <taxon>Sar</taxon>
        <taxon>Alveolata</taxon>
        <taxon>Apicomplexa</taxon>
        <taxon>Aconoidasida</taxon>
        <taxon>Haemosporida</taxon>
        <taxon>Plasmodiidae</taxon>
        <taxon>Plasmodium</taxon>
        <taxon>Plasmodium (Laverania)</taxon>
    </lineage>
</organism>
<feature type="compositionally biased region" description="Low complexity" evidence="8">
    <location>
        <begin position="269"/>
        <end position="278"/>
    </location>
</feature>
<dbReference type="SUPFAM" id="SSF103473">
    <property type="entry name" value="MFS general substrate transporter"/>
    <property type="match status" value="1"/>
</dbReference>
<comment type="subcellular location">
    <subcellularLocation>
        <location evidence="1">Membrane</location>
        <topology evidence="1">Multi-pass membrane protein</topology>
    </subcellularLocation>
</comment>
<evidence type="ECO:0000256" key="7">
    <source>
        <dbReference type="ARBA" id="ARBA00023136"/>
    </source>
</evidence>
<dbReference type="InterPro" id="IPR036259">
    <property type="entry name" value="MFS_trans_sf"/>
</dbReference>
<dbReference type="Pfam" id="PF07690">
    <property type="entry name" value="MFS_1"/>
    <property type="match status" value="1"/>
</dbReference>
<feature type="transmembrane region" description="Helical" evidence="9">
    <location>
        <begin position="28"/>
        <end position="48"/>
    </location>
</feature>
<reference evidence="10 11" key="1">
    <citation type="submission" date="2013-02" db="EMBL/GenBank/DDBJ databases">
        <title>The Genome Annotation of Plasmodium falciparum Tanzania (2000708).</title>
        <authorList>
            <consortium name="The Broad Institute Genome Sequencing Platform"/>
            <consortium name="The Broad Institute Genome Sequencing Center for Infectious Disease"/>
            <person name="Neafsey D."/>
            <person name="Hoffman S."/>
            <person name="Volkman S."/>
            <person name="Rosenthal P."/>
            <person name="Walker B."/>
            <person name="Young S.K."/>
            <person name="Zeng Q."/>
            <person name="Gargeya S."/>
            <person name="Fitzgerald M."/>
            <person name="Haas B."/>
            <person name="Abouelleil A."/>
            <person name="Allen A.W."/>
            <person name="Alvarado L."/>
            <person name="Arachchi H.M."/>
            <person name="Berlin A.M."/>
            <person name="Chapman S.B."/>
            <person name="Gainer-Dewar J."/>
            <person name="Goldberg J."/>
            <person name="Griggs A."/>
            <person name="Gujja S."/>
            <person name="Hansen M."/>
            <person name="Howarth C."/>
            <person name="Imamovic A."/>
            <person name="Ireland A."/>
            <person name="Larimer J."/>
            <person name="McCowan C."/>
            <person name="Murphy C."/>
            <person name="Pearson M."/>
            <person name="Poon T.W."/>
            <person name="Priest M."/>
            <person name="Roberts A."/>
            <person name="Saif S."/>
            <person name="Shea T."/>
            <person name="Sisk P."/>
            <person name="Sykes S."/>
            <person name="Wortman J."/>
            <person name="Nusbaum C."/>
            <person name="Birren B."/>
        </authorList>
    </citation>
    <scope>NUCLEOTIDE SEQUENCE [LARGE SCALE GENOMIC DNA]</scope>
    <source>
        <strain evidence="11">Tanzania (2000708)</strain>
    </source>
</reference>
<feature type="region of interest" description="Disordered" evidence="8">
    <location>
        <begin position="258"/>
        <end position="280"/>
    </location>
</feature>
<feature type="transmembrane region" description="Helical" evidence="9">
    <location>
        <begin position="177"/>
        <end position="205"/>
    </location>
</feature>
<evidence type="ECO:0000256" key="1">
    <source>
        <dbReference type="ARBA" id="ARBA00004141"/>
    </source>
</evidence>
<evidence type="ECO:0000256" key="8">
    <source>
        <dbReference type="SAM" id="MobiDB-lite"/>
    </source>
</evidence>
<dbReference type="EMBL" id="KI926399">
    <property type="protein sequence ID" value="ETW36816.1"/>
    <property type="molecule type" value="Genomic_DNA"/>
</dbReference>
<feature type="transmembrane region" description="Helical" evidence="9">
    <location>
        <begin position="362"/>
        <end position="385"/>
    </location>
</feature>
<reference evidence="10 11" key="2">
    <citation type="submission" date="2013-02" db="EMBL/GenBank/DDBJ databases">
        <title>The Genome Sequence of Plasmodium falciparum Tanzania (2000708).</title>
        <authorList>
            <consortium name="The Broad Institute Genome Sequencing Platform"/>
            <consortium name="The Broad Institute Genome Sequencing Center for Infectious Disease"/>
            <person name="Neafsey D."/>
            <person name="Cheeseman I."/>
            <person name="Volkman S."/>
            <person name="Adams J."/>
            <person name="Walker B."/>
            <person name="Young S.K."/>
            <person name="Zeng Q."/>
            <person name="Gargeya S."/>
            <person name="Fitzgerald M."/>
            <person name="Haas B."/>
            <person name="Abouelleil A."/>
            <person name="Alvarado L."/>
            <person name="Arachchi H.M."/>
            <person name="Berlin A.M."/>
            <person name="Chapman S.B."/>
            <person name="Dewar J."/>
            <person name="Goldberg J."/>
            <person name="Griggs A."/>
            <person name="Gujja S."/>
            <person name="Hansen M."/>
            <person name="Howarth C."/>
            <person name="Imamovic A."/>
            <person name="Larimer J."/>
            <person name="McCowan C."/>
            <person name="Murphy C."/>
            <person name="Neiman D."/>
            <person name="Pearson M."/>
            <person name="Priest M."/>
            <person name="Roberts A."/>
            <person name="Saif S."/>
            <person name="Shea T."/>
            <person name="Sisk P."/>
            <person name="Sykes S."/>
            <person name="Wortman J."/>
            <person name="Nusbaum C."/>
            <person name="Birren B."/>
        </authorList>
    </citation>
    <scope>NUCLEOTIDE SEQUENCE [LARGE SCALE GENOMIC DNA]</scope>
    <source>
        <strain evidence="11">Tanzania (2000708)</strain>
    </source>
</reference>
<feature type="transmembrane region" description="Helical" evidence="9">
    <location>
        <begin position="121"/>
        <end position="140"/>
    </location>
</feature>
<keyword evidence="3" id="KW-0813">Transport</keyword>
<name>A0A024W9F8_PLAFA</name>
<evidence type="ECO:0000256" key="3">
    <source>
        <dbReference type="ARBA" id="ARBA00022448"/>
    </source>
</evidence>
<evidence type="ECO:0000256" key="4">
    <source>
        <dbReference type="ARBA" id="ARBA00022692"/>
    </source>
</evidence>
<dbReference type="GO" id="GO:0006865">
    <property type="term" value="P:amino acid transport"/>
    <property type="evidence" value="ECO:0007669"/>
    <property type="project" value="UniProtKB-KW"/>
</dbReference>
<dbReference type="OrthoDB" id="330047at2759"/>
<evidence type="ECO:0008006" key="12">
    <source>
        <dbReference type="Google" id="ProtNLM"/>
    </source>
</evidence>
<dbReference type="PANTHER" id="PTHR20772:SF2">
    <property type="entry name" value="PROTEIN FMP42"/>
    <property type="match status" value="1"/>
</dbReference>